<gene>
    <name evidence="1" type="ORF">SAMN06296378_1737</name>
</gene>
<protein>
    <recommendedName>
        <fullName evidence="3">DUF1684 domain-containing protein</fullName>
    </recommendedName>
</protein>
<dbReference type="AlphaFoldDB" id="A0A2C8ZN00"/>
<evidence type="ECO:0008006" key="3">
    <source>
        <dbReference type="Google" id="ProtNLM"/>
    </source>
</evidence>
<dbReference type="PANTHER" id="PTHR41913:SF1">
    <property type="entry name" value="DUF1684 DOMAIN-CONTAINING PROTEIN"/>
    <property type="match status" value="1"/>
</dbReference>
<reference evidence="1 2" key="1">
    <citation type="submission" date="2017-09" db="EMBL/GenBank/DDBJ databases">
        <authorList>
            <person name="Ehlers B."/>
            <person name="Leendertz F.H."/>
        </authorList>
    </citation>
    <scope>NUCLEOTIDE SEQUENCE [LARGE SCALE GENOMIC DNA]</scope>
    <source>
        <strain evidence="1 2">CGMCC 1.05381</strain>
    </source>
</reference>
<dbReference type="Proteomes" id="UP000219440">
    <property type="component" value="Unassembled WGS sequence"/>
</dbReference>
<organism evidence="1 2">
    <name type="scientific">Salinibacterium xinjiangense</name>
    <dbReference type="NCBI Taxonomy" id="386302"/>
    <lineage>
        <taxon>Bacteria</taxon>
        <taxon>Bacillati</taxon>
        <taxon>Actinomycetota</taxon>
        <taxon>Actinomycetes</taxon>
        <taxon>Micrococcales</taxon>
        <taxon>Microbacteriaceae</taxon>
        <taxon>Salinibacterium</taxon>
    </lineage>
</organism>
<evidence type="ECO:0000313" key="1">
    <source>
        <dbReference type="EMBL" id="SOE66460.1"/>
    </source>
</evidence>
<dbReference type="EMBL" id="OCST01000003">
    <property type="protein sequence ID" value="SOE66460.1"/>
    <property type="molecule type" value="Genomic_DNA"/>
</dbReference>
<sequence length="277" mass="29830">MTDPTDQTAPSAETRLATFRSRREASVVQPKGSLALVNTQWIDSGQTIWGVPGTWAPAEGGLRVTAAASDNIVVDGLLVDGETIVRGKDNAEPSEIIFSDTVSGFVIAGDEGKYALRVWDSASEGIQEFGGIDGYAYNPDWVITATFTENPAGTTMGFEHLKDNGKTKEQVIPGDISFVKDGVDYNLVAFKSGRALQLVYADATNGVDTYSVGRFLFIAPNPDGTITLDFNLAVLPPCAFSYNFNCPMPPKQNRFRVAIEAGEKNVLKKDGSLLHEV</sequence>
<keyword evidence="2" id="KW-1185">Reference proteome</keyword>
<name>A0A2C8ZN00_9MICO</name>
<dbReference type="OrthoDB" id="5493262at2"/>
<dbReference type="PANTHER" id="PTHR41913">
    <property type="entry name" value="DUF1684 DOMAIN-CONTAINING PROTEIN"/>
    <property type="match status" value="1"/>
</dbReference>
<evidence type="ECO:0000313" key="2">
    <source>
        <dbReference type="Proteomes" id="UP000219440"/>
    </source>
</evidence>
<proteinExistence type="predicted"/>
<dbReference type="Pfam" id="PF07920">
    <property type="entry name" value="DUF1684"/>
    <property type="match status" value="1"/>
</dbReference>
<accession>A0A2C8ZN00</accession>
<dbReference type="RefSeq" id="WP_097060818.1">
    <property type="nucleotide sequence ID" value="NZ_BMLC01000001.1"/>
</dbReference>
<dbReference type="InterPro" id="IPR012467">
    <property type="entry name" value="DUF1684"/>
</dbReference>